<dbReference type="Pfam" id="PF24079">
    <property type="entry name" value="UBR4"/>
    <property type="match status" value="1"/>
</dbReference>
<evidence type="ECO:0000259" key="2">
    <source>
        <dbReference type="Pfam" id="PF24079"/>
    </source>
</evidence>
<accession>A0AAN0JR05</accession>
<dbReference type="PANTHER" id="PTHR21725:SF1">
    <property type="entry name" value="E3 UBIQUITIN-PROTEIN LIGASE UBR4"/>
    <property type="match status" value="1"/>
</dbReference>
<dbReference type="AlphaFoldDB" id="A0AAN0JR05"/>
<dbReference type="RefSeq" id="XP_019859481.1">
    <property type="nucleotide sequence ID" value="XM_020003922.1"/>
</dbReference>
<reference evidence="4" key="1">
    <citation type="journal article" date="2010" name="Nature">
        <title>The Amphimedon queenslandica genome and the evolution of animal complexity.</title>
        <authorList>
            <person name="Srivastava M."/>
            <person name="Simakov O."/>
            <person name="Chapman J."/>
            <person name="Fahey B."/>
            <person name="Gauthier M.E."/>
            <person name="Mitros T."/>
            <person name="Richards G.S."/>
            <person name="Conaco C."/>
            <person name="Dacre M."/>
            <person name="Hellsten U."/>
            <person name="Larroux C."/>
            <person name="Putnam N.H."/>
            <person name="Stanke M."/>
            <person name="Adamska M."/>
            <person name="Darling A."/>
            <person name="Degnan S.M."/>
            <person name="Oakley T.H."/>
            <person name="Plachetzki D.C."/>
            <person name="Zhai Y."/>
            <person name="Adamski M."/>
            <person name="Calcino A."/>
            <person name="Cummins S.F."/>
            <person name="Goodstein D.M."/>
            <person name="Harris C."/>
            <person name="Jackson D.J."/>
            <person name="Leys S.P."/>
            <person name="Shu S."/>
            <person name="Woodcroft B.J."/>
            <person name="Vervoort M."/>
            <person name="Kosik K.S."/>
            <person name="Manning G."/>
            <person name="Degnan B.M."/>
            <person name="Rokhsar D.S."/>
        </authorList>
    </citation>
    <scope>NUCLEOTIDE SEQUENCE [LARGE SCALE GENOMIC DNA]</scope>
</reference>
<feature type="region of interest" description="Disordered" evidence="1">
    <location>
        <begin position="94"/>
        <end position="132"/>
    </location>
</feature>
<keyword evidence="4" id="KW-1185">Reference proteome</keyword>
<dbReference type="InterPro" id="IPR056530">
    <property type="entry name" value="UBR4-like_dom"/>
</dbReference>
<feature type="domain" description="E3 ubiquitin-protein ligase UBR4-like" evidence="2">
    <location>
        <begin position="289"/>
        <end position="402"/>
    </location>
</feature>
<dbReference type="KEGG" id="aqu:109587700"/>
<dbReference type="InterPro" id="IPR045189">
    <property type="entry name" value="UBR4-like"/>
</dbReference>
<name>A0AAN0JR05_AMPQE</name>
<protein>
    <recommendedName>
        <fullName evidence="2">E3 ubiquitin-protein ligase UBR4-like domain-containing protein</fullName>
    </recommendedName>
</protein>
<dbReference type="Proteomes" id="UP000007879">
    <property type="component" value="Unassembled WGS sequence"/>
</dbReference>
<evidence type="ECO:0000256" key="1">
    <source>
        <dbReference type="SAM" id="MobiDB-lite"/>
    </source>
</evidence>
<organism evidence="3 4">
    <name type="scientific">Amphimedon queenslandica</name>
    <name type="common">Sponge</name>
    <dbReference type="NCBI Taxonomy" id="400682"/>
    <lineage>
        <taxon>Eukaryota</taxon>
        <taxon>Metazoa</taxon>
        <taxon>Porifera</taxon>
        <taxon>Demospongiae</taxon>
        <taxon>Heteroscleromorpha</taxon>
        <taxon>Haplosclerida</taxon>
        <taxon>Niphatidae</taxon>
        <taxon>Amphimedon</taxon>
    </lineage>
</organism>
<feature type="compositionally biased region" description="Basic and acidic residues" evidence="1">
    <location>
        <begin position="102"/>
        <end position="115"/>
    </location>
</feature>
<dbReference type="GeneID" id="109587700"/>
<evidence type="ECO:0000313" key="4">
    <source>
        <dbReference type="Proteomes" id="UP000007879"/>
    </source>
</evidence>
<dbReference type="PANTHER" id="PTHR21725">
    <property type="entry name" value="E3 UBIQUITIN-PROTEIN LIGASE UBR4"/>
    <property type="match status" value="1"/>
</dbReference>
<proteinExistence type="predicted"/>
<evidence type="ECO:0000313" key="3">
    <source>
        <dbReference type="EnsemblMetazoa" id="XP_019859481.1"/>
    </source>
</evidence>
<sequence length="536" mass="59771">MSVEEVFDICAGVRYDVSDPTCSLLHSTYPTLLKLIEQLRLCDEIAKTRTSNWQLFCMDRKETLPTLFTISLSVDEGLSMTLLQLLFSALSGVHPSVSSSTNKKDDSTTKPGSKDKAKRKDTKPASKPPVAAPSGTVNLELCRSICQLMMECIDDERFEQFVTRYLLQSNQSNIRWQTHSLIHTLYKYVPSDKQVHLVQLLWKLWPLIPQYGQKASQFVDILGELMGFPMVIRTSPQCPRCNAPVPAHPGVCAACGENAHQCQKCRTINYDERDPFLCISCGFSKYARFETLVEGRPTSAVDPIETEDDRKKTLLSINQLLERADKYYKELVTHRNELDQLLISLASEPVVSQSSSDSGVNRAIQLAAHLYCNSCKSSYTDLSKIIQSVLASRRELVAYDINKLHSGKVSPTSEPATPLTPISGEGSAFSLSSPVSTAPLSEGNCFGCASATLEHCITVLKALAFKPETRKLMKKDLIEELMEFNLRTGSVTLQKDVQGLLCQLTRDDLESTRNLNEFIMQRVLASIKPQRTSPNL</sequence>
<reference evidence="3" key="2">
    <citation type="submission" date="2024-06" db="UniProtKB">
        <authorList>
            <consortium name="EnsemblMetazoa"/>
        </authorList>
    </citation>
    <scope>IDENTIFICATION</scope>
</reference>
<dbReference type="EnsemblMetazoa" id="XM_020003922.1">
    <property type="protein sequence ID" value="XP_019859481.1"/>
    <property type="gene ID" value="LOC109587700"/>
</dbReference>